<protein>
    <submittedName>
        <fullName evidence="2">Uncharacterized protein</fullName>
    </submittedName>
</protein>
<accession>A0ABQ2SQK1</accession>
<name>A0ABQ2SQK1_STREZ</name>
<evidence type="ECO:0000313" key="3">
    <source>
        <dbReference type="Proteomes" id="UP000597853"/>
    </source>
</evidence>
<sequence length="63" mass="6849">MDQVIHATADAVPCCPIIAPHRLSRTGPMPADAHRTKAAPDAGRAEPASPLTERQEARRRRIL</sequence>
<evidence type="ECO:0000256" key="1">
    <source>
        <dbReference type="SAM" id="MobiDB-lite"/>
    </source>
</evidence>
<evidence type="ECO:0000313" key="2">
    <source>
        <dbReference type="EMBL" id="GGS37240.1"/>
    </source>
</evidence>
<proteinExistence type="predicted"/>
<keyword evidence="3" id="KW-1185">Reference proteome</keyword>
<dbReference type="Proteomes" id="UP000597853">
    <property type="component" value="Unassembled WGS sequence"/>
</dbReference>
<comment type="caution">
    <text evidence="2">The sequence shown here is derived from an EMBL/GenBank/DDBJ whole genome shotgun (WGS) entry which is preliminary data.</text>
</comment>
<feature type="region of interest" description="Disordered" evidence="1">
    <location>
        <begin position="20"/>
        <end position="63"/>
    </location>
</feature>
<dbReference type="EMBL" id="BMTX01000003">
    <property type="protein sequence ID" value="GGS37240.1"/>
    <property type="molecule type" value="Genomic_DNA"/>
</dbReference>
<gene>
    <name evidence="2" type="ORF">GCM10010285_15490</name>
</gene>
<reference evidence="3" key="1">
    <citation type="journal article" date="2019" name="Int. J. Syst. Evol. Microbiol.">
        <title>The Global Catalogue of Microorganisms (GCM) 10K type strain sequencing project: providing services to taxonomists for standard genome sequencing and annotation.</title>
        <authorList>
            <consortium name="The Broad Institute Genomics Platform"/>
            <consortium name="The Broad Institute Genome Sequencing Center for Infectious Disease"/>
            <person name="Wu L."/>
            <person name="Ma J."/>
        </authorList>
    </citation>
    <scope>NUCLEOTIDE SEQUENCE [LARGE SCALE GENOMIC DNA]</scope>
    <source>
        <strain evidence="3">JCM 4416</strain>
    </source>
</reference>
<organism evidence="2 3">
    <name type="scientific">Streptomyces pseudogriseolus</name>
    <name type="common">Streptomyces gancidicus</name>
    <name type="synonym">Streptomyces rubiginosus</name>
    <dbReference type="NCBI Taxonomy" id="36817"/>
    <lineage>
        <taxon>Bacteria</taxon>
        <taxon>Bacillati</taxon>
        <taxon>Actinomycetota</taxon>
        <taxon>Actinomycetes</taxon>
        <taxon>Kitasatosporales</taxon>
        <taxon>Streptomycetaceae</taxon>
        <taxon>Streptomyces</taxon>
        <taxon>Streptomyces pseudogriseolus group</taxon>
    </lineage>
</organism>